<gene>
    <name evidence="1" type="ORF">METZ01_LOCUS344800</name>
</gene>
<organism evidence="1">
    <name type="scientific">marine metagenome</name>
    <dbReference type="NCBI Taxonomy" id="408172"/>
    <lineage>
        <taxon>unclassified sequences</taxon>
        <taxon>metagenomes</taxon>
        <taxon>ecological metagenomes</taxon>
    </lineage>
</organism>
<proteinExistence type="predicted"/>
<dbReference type="AlphaFoldDB" id="A0A382R2M3"/>
<dbReference type="EMBL" id="UINC01118671">
    <property type="protein sequence ID" value="SVC91946.1"/>
    <property type="molecule type" value="Genomic_DNA"/>
</dbReference>
<sequence>MIDNLTLPLSNPITLTLTSSPSLTTSVTLATLLGASSDM</sequence>
<accession>A0A382R2M3</accession>
<evidence type="ECO:0000313" key="1">
    <source>
        <dbReference type="EMBL" id="SVC91946.1"/>
    </source>
</evidence>
<name>A0A382R2M3_9ZZZZ</name>
<protein>
    <submittedName>
        <fullName evidence="1">Uncharacterized protein</fullName>
    </submittedName>
</protein>
<reference evidence="1" key="1">
    <citation type="submission" date="2018-05" db="EMBL/GenBank/DDBJ databases">
        <authorList>
            <person name="Lanie J.A."/>
            <person name="Ng W.-L."/>
            <person name="Kazmierczak K.M."/>
            <person name="Andrzejewski T.M."/>
            <person name="Davidsen T.M."/>
            <person name="Wayne K.J."/>
            <person name="Tettelin H."/>
            <person name="Glass J.I."/>
            <person name="Rusch D."/>
            <person name="Podicherti R."/>
            <person name="Tsui H.-C.T."/>
            <person name="Winkler M.E."/>
        </authorList>
    </citation>
    <scope>NUCLEOTIDE SEQUENCE</scope>
</reference>